<accession>A0ACC0H7A3</accession>
<evidence type="ECO:0000313" key="2">
    <source>
        <dbReference type="Proteomes" id="UP001060215"/>
    </source>
</evidence>
<evidence type="ECO:0000313" key="1">
    <source>
        <dbReference type="EMBL" id="KAI8009209.1"/>
    </source>
</evidence>
<protein>
    <submittedName>
        <fullName evidence="1">Early nodulin-like protein 1</fullName>
    </submittedName>
</protein>
<organism evidence="1 2">
    <name type="scientific">Camellia lanceoleosa</name>
    <dbReference type="NCBI Taxonomy" id="1840588"/>
    <lineage>
        <taxon>Eukaryota</taxon>
        <taxon>Viridiplantae</taxon>
        <taxon>Streptophyta</taxon>
        <taxon>Embryophyta</taxon>
        <taxon>Tracheophyta</taxon>
        <taxon>Spermatophyta</taxon>
        <taxon>Magnoliopsida</taxon>
        <taxon>eudicotyledons</taxon>
        <taxon>Gunneridae</taxon>
        <taxon>Pentapetalae</taxon>
        <taxon>asterids</taxon>
        <taxon>Ericales</taxon>
        <taxon>Theaceae</taxon>
        <taxon>Camellia</taxon>
    </lineage>
</organism>
<dbReference type="EMBL" id="CM045764">
    <property type="protein sequence ID" value="KAI8009209.1"/>
    <property type="molecule type" value="Genomic_DNA"/>
</dbReference>
<keyword evidence="2" id="KW-1185">Reference proteome</keyword>
<comment type="caution">
    <text evidence="1">The sequence shown here is derived from an EMBL/GenBank/DDBJ whole genome shotgun (WGS) entry which is preliminary data.</text>
</comment>
<name>A0ACC0H7A3_9ERIC</name>
<dbReference type="Proteomes" id="UP001060215">
    <property type="component" value="Chromosome 7"/>
</dbReference>
<reference evidence="1 2" key="1">
    <citation type="journal article" date="2022" name="Plant J.">
        <title>Chromosome-level genome of Camellia lanceoleosa provides a valuable resource for understanding genome evolution and self-incompatibility.</title>
        <authorList>
            <person name="Gong W."/>
            <person name="Xiao S."/>
            <person name="Wang L."/>
            <person name="Liao Z."/>
            <person name="Chang Y."/>
            <person name="Mo W."/>
            <person name="Hu G."/>
            <person name="Li W."/>
            <person name="Zhao G."/>
            <person name="Zhu H."/>
            <person name="Hu X."/>
            <person name="Ji K."/>
            <person name="Xiang X."/>
            <person name="Song Q."/>
            <person name="Yuan D."/>
            <person name="Jin S."/>
            <person name="Zhang L."/>
        </authorList>
    </citation>
    <scope>NUCLEOTIDE SEQUENCE [LARGE SCALE GENOMIC DNA]</scope>
    <source>
        <strain evidence="1">SQ_2022a</strain>
    </source>
</reference>
<gene>
    <name evidence="1" type="ORF">LOK49_LG07G03313</name>
</gene>
<proteinExistence type="predicted"/>
<sequence length="244" mass="26117">MAKNISRLNHNNYKAFHVLGLFSLLLLIQKGGAYQFKVGESNGWTLPTDYSALNYDKWAQKNRFQVGDTLLFVYPADKDSVFEVNCDDYRNCNTANPIAKHSDGYTVFKFSQSGPFYFISGVKDNCLKKEKLHVIVMANRSNNQTTVASPPPSGSSTKTLAPAPAPAPAHQEPPSPPPAPVPMTPSPAPSTYQTPPPSGSVEINPSPAPAAEQTPSKKSGASSIVMSFIGSIGATLGSSLLLAF</sequence>